<comment type="caution">
    <text evidence="2">The sequence shown here is derived from an EMBL/GenBank/DDBJ whole genome shotgun (WGS) entry which is preliminary data.</text>
</comment>
<keyword evidence="1" id="KW-0472">Membrane</keyword>
<feature type="transmembrane region" description="Helical" evidence="1">
    <location>
        <begin position="226"/>
        <end position="242"/>
    </location>
</feature>
<evidence type="ECO:0000313" key="2">
    <source>
        <dbReference type="EMBL" id="RMD00250.1"/>
    </source>
</evidence>
<proteinExistence type="predicted"/>
<gene>
    <name evidence="2" type="ORF">D9O40_10490</name>
</gene>
<dbReference type="AlphaFoldDB" id="A0A3M0SPK3"/>
<dbReference type="EMBL" id="RFAQ01000030">
    <property type="protein sequence ID" value="RMD00250.1"/>
    <property type="molecule type" value="Genomic_DNA"/>
</dbReference>
<protein>
    <recommendedName>
        <fullName evidence="4">Conjugal transfer protein TraL</fullName>
    </recommendedName>
</protein>
<feature type="transmembrane region" description="Helical" evidence="1">
    <location>
        <begin position="43"/>
        <end position="62"/>
    </location>
</feature>
<reference evidence="2 3" key="1">
    <citation type="submission" date="2018-10" db="EMBL/GenBank/DDBJ databases">
        <title>Genome-centric metagenomics revealed C2 chemical producing, CO utilizing Clostridium with novel acetogenic gene cluster.</title>
        <authorList>
            <person name="Kang H."/>
            <person name="Park B."/>
            <person name="Choi I.G."/>
            <person name="Chang I.S."/>
        </authorList>
    </citation>
    <scope>NUCLEOTIDE SEQUENCE [LARGE SCALE GENOMIC DNA]</scope>
    <source>
        <strain evidence="2 3">H21-9</strain>
    </source>
</reference>
<organism evidence="2 3">
    <name type="scientific">Clostridium autoethanogenum</name>
    <dbReference type="NCBI Taxonomy" id="84023"/>
    <lineage>
        <taxon>Bacteria</taxon>
        <taxon>Bacillati</taxon>
        <taxon>Bacillota</taxon>
        <taxon>Clostridia</taxon>
        <taxon>Eubacteriales</taxon>
        <taxon>Clostridiaceae</taxon>
        <taxon>Clostridium</taxon>
    </lineage>
</organism>
<name>A0A3M0SPK3_9CLOT</name>
<feature type="transmembrane region" description="Helical" evidence="1">
    <location>
        <begin position="83"/>
        <end position="105"/>
    </location>
</feature>
<evidence type="ECO:0008006" key="4">
    <source>
        <dbReference type="Google" id="ProtNLM"/>
    </source>
</evidence>
<feature type="transmembrane region" description="Helical" evidence="1">
    <location>
        <begin position="201"/>
        <end position="220"/>
    </location>
</feature>
<dbReference type="RefSeq" id="WP_122059218.1">
    <property type="nucleotide sequence ID" value="NZ_RFAQ01000030.1"/>
</dbReference>
<keyword evidence="1" id="KW-0812">Transmembrane</keyword>
<feature type="transmembrane region" description="Helical" evidence="1">
    <location>
        <begin position="140"/>
        <end position="163"/>
    </location>
</feature>
<sequence length="273" mass="30565">MFNIGDAINNYLNTCITDFLNRVFKAIAKVLFKPEAMPSFFNTLYNVFIGIGATVMTIIVLYKIVEYMLQVSTGTNDTPLSEILIRTVKASAMIVIAPVLLKIMVGEIAYPLGDWMFNQVAKNASTSTVNYLKSSGIGDILGSGIVFLFVLGFVTVAVIVFFFKMCVYHAELIVYQIGSIWAAISMVSDNMDIMLEWWKGLLMMIISILMQTALIVGVTGIFTTTATWYNFMLLIGFCYLIIKGPDLLKRMWYGTGTSRGFMRLIASRLLMKR</sequence>
<dbReference type="Pfam" id="PF19597">
    <property type="entry name" value="TrbL_4"/>
    <property type="match status" value="1"/>
</dbReference>
<dbReference type="Proteomes" id="UP000277999">
    <property type="component" value="Unassembled WGS sequence"/>
</dbReference>
<evidence type="ECO:0000313" key="3">
    <source>
        <dbReference type="Proteomes" id="UP000277999"/>
    </source>
</evidence>
<keyword evidence="1" id="KW-1133">Transmembrane helix</keyword>
<dbReference type="InterPro" id="IPR046084">
    <property type="entry name" value="TrbL_4"/>
</dbReference>
<evidence type="ECO:0000256" key="1">
    <source>
        <dbReference type="SAM" id="Phobius"/>
    </source>
</evidence>
<accession>A0A3M0SPK3</accession>